<organism evidence="1 2">
    <name type="scientific">Pannus brasiliensis CCIBt3594</name>
    <dbReference type="NCBI Taxonomy" id="1427578"/>
    <lineage>
        <taxon>Bacteria</taxon>
        <taxon>Bacillati</taxon>
        <taxon>Cyanobacteriota</taxon>
        <taxon>Cyanophyceae</taxon>
        <taxon>Oscillatoriophycideae</taxon>
        <taxon>Chroococcales</taxon>
        <taxon>Microcystaceae</taxon>
        <taxon>Pannus</taxon>
    </lineage>
</organism>
<evidence type="ECO:0000313" key="1">
    <source>
        <dbReference type="EMBL" id="MEG3440076.1"/>
    </source>
</evidence>
<dbReference type="AlphaFoldDB" id="A0AAW9R136"/>
<evidence type="ECO:0000313" key="2">
    <source>
        <dbReference type="Proteomes" id="UP001328733"/>
    </source>
</evidence>
<proteinExistence type="predicted"/>
<dbReference type="RefSeq" id="WP_332867547.1">
    <property type="nucleotide sequence ID" value="NZ_JBAFSM010000073.1"/>
</dbReference>
<gene>
    <name evidence="1" type="ORF">V0288_23305</name>
</gene>
<reference evidence="1 2" key="1">
    <citation type="submission" date="2024-01" db="EMBL/GenBank/DDBJ databases">
        <title>Genomic insights into the taxonomy and metabolism of the cyanobacterium Pannus brasiliensis CCIBt3594.</title>
        <authorList>
            <person name="Machado M."/>
            <person name="Botero N.B."/>
            <person name="Andreote A.P.D."/>
            <person name="Feitosa A.M.T."/>
            <person name="Popin R."/>
            <person name="Sivonen K."/>
            <person name="Fiore M.F."/>
        </authorList>
    </citation>
    <scope>NUCLEOTIDE SEQUENCE [LARGE SCALE GENOMIC DNA]</scope>
    <source>
        <strain evidence="1 2">CCIBt3594</strain>
    </source>
</reference>
<dbReference type="EMBL" id="JBAFSM010000073">
    <property type="protein sequence ID" value="MEG3440076.1"/>
    <property type="molecule type" value="Genomic_DNA"/>
</dbReference>
<keyword evidence="2" id="KW-1185">Reference proteome</keyword>
<protein>
    <submittedName>
        <fullName evidence="1">Uncharacterized protein</fullName>
    </submittedName>
</protein>
<accession>A0AAW9R136</accession>
<name>A0AAW9R136_9CHRO</name>
<sequence>MNNDQRLADLEKNLQISYKKLGEFERQLIIKSDPSVRFQLQQEIEEDILPKILEYEREYWEIYPLEAVVIPETEARSELDRIQKAVKSLDNRPSEDYKPELIALLNEINTKLDDLNQVASAKLKLVVPLIPMLASYELEMDTEGVIYKTWRSLQRLLGK</sequence>
<dbReference type="Proteomes" id="UP001328733">
    <property type="component" value="Unassembled WGS sequence"/>
</dbReference>
<comment type="caution">
    <text evidence="1">The sequence shown here is derived from an EMBL/GenBank/DDBJ whole genome shotgun (WGS) entry which is preliminary data.</text>
</comment>